<gene>
    <name evidence="1" type="ORF">CRG98_032560</name>
</gene>
<name>A0A2I0ISN8_PUNGR</name>
<feature type="non-terminal residue" evidence="1">
    <location>
        <position position="1"/>
    </location>
</feature>
<reference evidence="1 2" key="1">
    <citation type="submission" date="2017-11" db="EMBL/GenBank/DDBJ databases">
        <title>De-novo sequencing of pomegranate (Punica granatum L.) genome.</title>
        <authorList>
            <person name="Akparov Z."/>
            <person name="Amiraslanov A."/>
            <person name="Hajiyeva S."/>
            <person name="Abbasov M."/>
            <person name="Kaur K."/>
            <person name="Hamwieh A."/>
            <person name="Solovyev V."/>
            <person name="Salamov A."/>
            <person name="Braich B."/>
            <person name="Kosarev P."/>
            <person name="Mahmoud A."/>
            <person name="Hajiyev E."/>
            <person name="Babayeva S."/>
            <person name="Izzatullayeva V."/>
            <person name="Mammadov A."/>
            <person name="Mammadov A."/>
            <person name="Sharifova S."/>
            <person name="Ojaghi J."/>
            <person name="Eynullazada K."/>
            <person name="Bayramov B."/>
            <person name="Abdulazimova A."/>
            <person name="Shahmuradov I."/>
        </authorList>
    </citation>
    <scope>NUCLEOTIDE SEQUENCE [LARGE SCALE GENOMIC DNA]</scope>
    <source>
        <strain evidence="2">cv. AG2017</strain>
        <tissue evidence="1">Leaf</tissue>
    </source>
</reference>
<dbReference type="AlphaFoldDB" id="A0A2I0ISN8"/>
<sequence length="93" mass="10613">VLRAKVWQVPISVRQRDPDLDHLQLVDVGLEAEVRAARVEGFREDYDTGELRVHGDDGIIVYQRSDELKLIVEVITPDRTDHDRAVESSHAVQ</sequence>
<protein>
    <submittedName>
        <fullName evidence="1">Uncharacterized protein</fullName>
    </submittedName>
</protein>
<dbReference type="Proteomes" id="UP000233551">
    <property type="component" value="Unassembled WGS sequence"/>
</dbReference>
<evidence type="ECO:0000313" key="1">
    <source>
        <dbReference type="EMBL" id="PKI47021.1"/>
    </source>
</evidence>
<comment type="caution">
    <text evidence="1">The sequence shown here is derived from an EMBL/GenBank/DDBJ whole genome shotgun (WGS) entry which is preliminary data.</text>
</comment>
<organism evidence="1 2">
    <name type="scientific">Punica granatum</name>
    <name type="common">Pomegranate</name>
    <dbReference type="NCBI Taxonomy" id="22663"/>
    <lineage>
        <taxon>Eukaryota</taxon>
        <taxon>Viridiplantae</taxon>
        <taxon>Streptophyta</taxon>
        <taxon>Embryophyta</taxon>
        <taxon>Tracheophyta</taxon>
        <taxon>Spermatophyta</taxon>
        <taxon>Magnoliopsida</taxon>
        <taxon>eudicotyledons</taxon>
        <taxon>Gunneridae</taxon>
        <taxon>Pentapetalae</taxon>
        <taxon>rosids</taxon>
        <taxon>malvids</taxon>
        <taxon>Myrtales</taxon>
        <taxon>Lythraceae</taxon>
        <taxon>Punica</taxon>
    </lineage>
</organism>
<accession>A0A2I0ISN8</accession>
<evidence type="ECO:0000313" key="2">
    <source>
        <dbReference type="Proteomes" id="UP000233551"/>
    </source>
</evidence>
<dbReference type="EMBL" id="PGOL01002560">
    <property type="protein sequence ID" value="PKI47021.1"/>
    <property type="molecule type" value="Genomic_DNA"/>
</dbReference>
<proteinExistence type="predicted"/>
<keyword evidence="2" id="KW-1185">Reference proteome</keyword>